<dbReference type="Proteomes" id="UP000650467">
    <property type="component" value="Unassembled WGS sequence"/>
</dbReference>
<evidence type="ECO:0000256" key="1">
    <source>
        <dbReference type="SAM" id="MobiDB-lite"/>
    </source>
</evidence>
<evidence type="ECO:0000313" key="2">
    <source>
        <dbReference type="EMBL" id="KAG2433011.1"/>
    </source>
</evidence>
<evidence type="ECO:0000313" key="3">
    <source>
        <dbReference type="Proteomes" id="UP000650467"/>
    </source>
</evidence>
<dbReference type="OrthoDB" id="532698at2759"/>
<keyword evidence="3" id="KW-1185">Reference proteome</keyword>
<comment type="caution">
    <text evidence="2">The sequence shown here is derived from an EMBL/GenBank/DDBJ whole genome shotgun (WGS) entry which is preliminary data.</text>
</comment>
<dbReference type="AlphaFoldDB" id="A0A835T7I7"/>
<feature type="compositionally biased region" description="Gly residues" evidence="1">
    <location>
        <begin position="573"/>
        <end position="599"/>
    </location>
</feature>
<name>A0A835T7I7_CHLIN</name>
<feature type="compositionally biased region" description="Low complexity" evidence="1">
    <location>
        <begin position="554"/>
        <end position="572"/>
    </location>
</feature>
<proteinExistence type="predicted"/>
<dbReference type="EMBL" id="JAEHOC010000020">
    <property type="protein sequence ID" value="KAG2433011.1"/>
    <property type="molecule type" value="Genomic_DNA"/>
</dbReference>
<organism evidence="2 3">
    <name type="scientific">Chlamydomonas incerta</name>
    <dbReference type="NCBI Taxonomy" id="51695"/>
    <lineage>
        <taxon>Eukaryota</taxon>
        <taxon>Viridiplantae</taxon>
        <taxon>Chlorophyta</taxon>
        <taxon>core chlorophytes</taxon>
        <taxon>Chlorophyceae</taxon>
        <taxon>CS clade</taxon>
        <taxon>Chlamydomonadales</taxon>
        <taxon>Chlamydomonadaceae</taxon>
        <taxon>Chlamydomonas</taxon>
    </lineage>
</organism>
<gene>
    <name evidence="2" type="ORF">HXX76_008738</name>
</gene>
<sequence length="700" mass="69927">MGQPLAVARAAIRARHTCIPVANIAKMMGHHPDCVNLIDGPTCTEESVRDDGCKDLRVRYFTSCGSVVYNEVEDPETNGSSAAAAALAAAGLAAVAGGTRTFSHCGYGARPAGWPCNAARPQPGGKAAPVGEATTPASASGSQQQQLLLQQPVYVCGGGSLRGMCVPAGSDAPEHEQCVESACEKGLCAMPVPVNEGGACEPPGSAPPPNECQQRVCRGGRCMLEPLPDTSPCGPPPGPCGEHHCMAGACVLAAEEDGVICGPSSACADQVCHNGKCVEERRPDGKLCWHVPGDCPRTCAAGKCVPCSCGPSYAFWAGRQWVPGFQWTPFAEDLSDNSYGGYFNLLAEELDIPPIQLPYDGEYDSASRYAAESAIVVCSRCRLNMALQPGANMVQDGAVLTGSVGLAASPVRGGTYVTLDVVMYPNLTHQHLLLGYHPWASVMPPPLTTPHRWGDLSGSRTGLYARPPPASSAVGGDRGDPSLGRGLLPQPMRHHSAWAFVRRRPAHWGFTTQEQVRSVFVGLHLLVASCARSSPLMTATSSSSSSGGSGGSGRSSSGGSSSSGSSSSAASGGTSGSGGGSGSGSTSGEKGGSSAGGATGSVQEEAGAGAGAGVGAGAGAGAGRVDSVADALGSKGGMGLRGRAAPGAGASRDADAAGKAGAAAPAGQGAEGAAGTQGAADQGAGASGRRTRFGATAPGA</sequence>
<feature type="region of interest" description="Disordered" evidence="1">
    <location>
        <begin position="462"/>
        <end position="487"/>
    </location>
</feature>
<protein>
    <submittedName>
        <fullName evidence="2">Uncharacterized protein</fullName>
    </submittedName>
</protein>
<feature type="region of interest" description="Disordered" evidence="1">
    <location>
        <begin position="631"/>
        <end position="700"/>
    </location>
</feature>
<accession>A0A835T7I7</accession>
<feature type="compositionally biased region" description="Low complexity" evidence="1">
    <location>
        <begin position="641"/>
        <end position="688"/>
    </location>
</feature>
<feature type="region of interest" description="Disordered" evidence="1">
    <location>
        <begin position="536"/>
        <end position="603"/>
    </location>
</feature>
<feature type="region of interest" description="Disordered" evidence="1">
    <location>
        <begin position="118"/>
        <end position="140"/>
    </location>
</feature>
<reference evidence="2" key="1">
    <citation type="journal article" date="2020" name="bioRxiv">
        <title>Comparative genomics of Chlamydomonas.</title>
        <authorList>
            <person name="Craig R.J."/>
            <person name="Hasan A.R."/>
            <person name="Ness R.W."/>
            <person name="Keightley P.D."/>
        </authorList>
    </citation>
    <scope>NUCLEOTIDE SEQUENCE</scope>
    <source>
        <strain evidence="2">SAG 7.73</strain>
    </source>
</reference>